<proteinExistence type="predicted"/>
<feature type="domain" description="Asparaginase/glutaminase C-terminal" evidence="3">
    <location>
        <begin position="228"/>
        <end position="342"/>
    </location>
</feature>
<dbReference type="SMART" id="SM00870">
    <property type="entry name" value="Asparaginase"/>
    <property type="match status" value="1"/>
</dbReference>
<dbReference type="InterPro" id="IPR027474">
    <property type="entry name" value="L-asparaginase_N"/>
</dbReference>
<dbReference type="InterPro" id="IPR040919">
    <property type="entry name" value="Asparaginase_C"/>
</dbReference>
<evidence type="ECO:0000313" key="4">
    <source>
        <dbReference type="EMBL" id="WNC68714.1"/>
    </source>
</evidence>
<dbReference type="RefSeq" id="WP_348387868.1">
    <property type="nucleotide sequence ID" value="NZ_CP134146.1"/>
</dbReference>
<dbReference type="PANTHER" id="PTHR11707">
    <property type="entry name" value="L-ASPARAGINASE"/>
    <property type="match status" value="1"/>
</dbReference>
<dbReference type="InterPro" id="IPR041725">
    <property type="entry name" value="L-asparaginase_I"/>
</dbReference>
<gene>
    <name evidence="4" type="ORF">RI845_00865</name>
</gene>
<dbReference type="PROSITE" id="PS51732">
    <property type="entry name" value="ASN_GLN_ASE_3"/>
    <property type="match status" value="1"/>
</dbReference>
<dbReference type="InterPro" id="IPR027475">
    <property type="entry name" value="Asparaginase/glutaminase_AS2"/>
</dbReference>
<dbReference type="PANTHER" id="PTHR11707:SF28">
    <property type="entry name" value="60 KDA LYSOPHOSPHOLIPASE"/>
    <property type="match status" value="1"/>
</dbReference>
<evidence type="ECO:0000256" key="1">
    <source>
        <dbReference type="PROSITE-ProRule" id="PRU10100"/>
    </source>
</evidence>
<dbReference type="CDD" id="cd08963">
    <property type="entry name" value="L-asparaginase_I"/>
    <property type="match status" value="1"/>
</dbReference>
<feature type="domain" description="L-asparaginase N-terminal" evidence="2">
    <location>
        <begin position="7"/>
        <end position="196"/>
    </location>
</feature>
<organism evidence="4 5">
    <name type="scientific">Thalassotalea nanhaiensis</name>
    <dbReference type="NCBI Taxonomy" id="3065648"/>
    <lineage>
        <taxon>Bacteria</taxon>
        <taxon>Pseudomonadati</taxon>
        <taxon>Pseudomonadota</taxon>
        <taxon>Gammaproteobacteria</taxon>
        <taxon>Alteromonadales</taxon>
        <taxon>Colwelliaceae</taxon>
        <taxon>Thalassotalea</taxon>
    </lineage>
</organism>
<dbReference type="PROSITE" id="PS00917">
    <property type="entry name" value="ASN_GLN_ASE_2"/>
    <property type="match status" value="1"/>
</dbReference>
<reference evidence="5" key="1">
    <citation type="submission" date="2023-09" db="EMBL/GenBank/DDBJ databases">
        <authorList>
            <person name="Li S."/>
            <person name="Li X."/>
            <person name="Zhang C."/>
            <person name="Zhao Z."/>
        </authorList>
    </citation>
    <scope>NUCLEOTIDE SEQUENCE [LARGE SCALE GENOMIC DNA]</scope>
    <source>
        <strain evidence="5">SQ345</strain>
    </source>
</reference>
<dbReference type="Gene3D" id="3.40.50.1170">
    <property type="entry name" value="L-asparaginase, N-terminal domain"/>
    <property type="match status" value="1"/>
</dbReference>
<sequence length="359" mass="38444">MNNPINKILVINTGGTITMAAKATGELQAGKGEVLVDLIKDLTSDLCSTIEVKPLTLSNGDVLGTSDSSDIGPKHWDAMASMIINLNDDYDGFVILHGTDTMSYTASALSFCLAQNTKPVVVTGAQVPLSKPGSDGLQNLRLALYVADQAGKSLPQLSEVMICFAGQLLRGNRSRKSSTRSAVGFSTPNAQILGELFPVPTIFTEQLRPLPNSYPPLNTSSLGFSDKVLSMNLNPGFTGELLLKIIMGSDIEGLVLRVFGSGTAPDDFNLADVVKQAQQQTNNRFKCAVIVTDVYNGSLDIHRYEAGKNLRSKSIIDGRDMTPEAASTKLMWALGSEERKLQLVKLLGSAVCKEMTASK</sequence>
<dbReference type="Pfam" id="PF17763">
    <property type="entry name" value="Asparaginase_C"/>
    <property type="match status" value="1"/>
</dbReference>
<dbReference type="SFLD" id="SFLDS00057">
    <property type="entry name" value="Glutaminase/Asparaginase"/>
    <property type="match status" value="1"/>
</dbReference>
<evidence type="ECO:0000313" key="5">
    <source>
        <dbReference type="Proteomes" id="UP001248581"/>
    </source>
</evidence>
<dbReference type="InterPro" id="IPR006034">
    <property type="entry name" value="Asparaginase/glutaminase-like"/>
</dbReference>
<dbReference type="PRINTS" id="PR00139">
    <property type="entry name" value="ASNGLNASE"/>
</dbReference>
<dbReference type="SUPFAM" id="SSF53774">
    <property type="entry name" value="Glutaminase/Asparaginase"/>
    <property type="match status" value="1"/>
</dbReference>
<evidence type="ECO:0000259" key="2">
    <source>
        <dbReference type="Pfam" id="PF00710"/>
    </source>
</evidence>
<feature type="active site" evidence="1">
    <location>
        <position position="99"/>
    </location>
</feature>
<dbReference type="PIRSF" id="PIRSF500176">
    <property type="entry name" value="L_ASNase"/>
    <property type="match status" value="1"/>
</dbReference>
<dbReference type="InterPro" id="IPR027473">
    <property type="entry name" value="L-asparaginase_C"/>
</dbReference>
<dbReference type="Pfam" id="PF00710">
    <property type="entry name" value="Asparaginase"/>
    <property type="match status" value="1"/>
</dbReference>
<dbReference type="PIRSF" id="PIRSF001220">
    <property type="entry name" value="L-ASNase_gatD"/>
    <property type="match status" value="1"/>
</dbReference>
<keyword evidence="5" id="KW-1185">Reference proteome</keyword>
<dbReference type="EMBL" id="CP134146">
    <property type="protein sequence ID" value="WNC68714.1"/>
    <property type="molecule type" value="Genomic_DNA"/>
</dbReference>
<dbReference type="InterPro" id="IPR036152">
    <property type="entry name" value="Asp/glu_Ase-like_sf"/>
</dbReference>
<name>A0ABY9TIR3_9GAMM</name>
<evidence type="ECO:0000259" key="3">
    <source>
        <dbReference type="Pfam" id="PF17763"/>
    </source>
</evidence>
<dbReference type="Gene3D" id="3.40.50.40">
    <property type="match status" value="1"/>
</dbReference>
<protein>
    <submittedName>
        <fullName evidence="4">Asparaginase</fullName>
    </submittedName>
</protein>
<dbReference type="Proteomes" id="UP001248581">
    <property type="component" value="Chromosome"/>
</dbReference>
<accession>A0ABY9TIR3</accession>
<dbReference type="InterPro" id="IPR037152">
    <property type="entry name" value="L-asparaginase_N_sf"/>
</dbReference>